<organism evidence="5 6">
    <name type="scientific">Halobellus rarus</name>
    <dbReference type="NCBI Taxonomy" id="1126237"/>
    <lineage>
        <taxon>Archaea</taxon>
        <taxon>Methanobacteriati</taxon>
        <taxon>Methanobacteriota</taxon>
        <taxon>Stenosarchaea group</taxon>
        <taxon>Halobacteria</taxon>
        <taxon>Halobacteriales</taxon>
        <taxon>Haloferacaceae</taxon>
        <taxon>Halobellus</taxon>
    </lineage>
</organism>
<gene>
    <name evidence="5" type="ORF">ACFSBX_07600</name>
</gene>
<dbReference type="InterPro" id="IPR004606">
    <property type="entry name" value="Mop_domain"/>
</dbReference>
<evidence type="ECO:0000313" key="6">
    <source>
        <dbReference type="Proteomes" id="UP001597085"/>
    </source>
</evidence>
<accession>A0ABD6CMA6</accession>
<dbReference type="InterPro" id="IPR005116">
    <property type="entry name" value="Transp-assoc_OB_typ1"/>
</dbReference>
<evidence type="ECO:0000256" key="2">
    <source>
        <dbReference type="ARBA" id="ARBA00022505"/>
    </source>
</evidence>
<protein>
    <submittedName>
        <fullName evidence="5">TOBE domain-containing protein</fullName>
    </submittedName>
</protein>
<dbReference type="PANTHER" id="PTHR30432">
    <property type="entry name" value="TRANSCRIPTIONAL REGULATOR MODE"/>
    <property type="match status" value="1"/>
</dbReference>
<sequence length="282" mass="29452">MGSIQPQGEPFIEADGVRVDARDVEALRGVDEYGSMYRAAEELGRSYARIQRRVSELEETFGPLLTRQRGGTGGGGSTLTANARDLLGRFDRLRAEFSGLARTEESVFSGTLVDRDGLLGTVETPAGTIRAIVAGAGSEGDATAEAGDDTESPDDTNEIVQVSVRSDAVVLTTPEEAPKPSETSVRNRFAGTVESVESEGGIARVTVDVGVDAPLRALLTETSRETLALEPGETVVASFKATAARGVLAPEHGGSVGSESAEVDTTEKGTSEDTTGNDTSEE</sequence>
<dbReference type="InterPro" id="IPR036390">
    <property type="entry name" value="WH_DNA-bd_sf"/>
</dbReference>
<dbReference type="Gene3D" id="1.10.10.10">
    <property type="entry name" value="Winged helix-like DNA-binding domain superfamily/Winged helix DNA-binding domain"/>
    <property type="match status" value="1"/>
</dbReference>
<dbReference type="PANTHER" id="PTHR30432:SF1">
    <property type="entry name" value="DNA-BINDING TRANSCRIPTIONAL DUAL REGULATOR MODE"/>
    <property type="match status" value="1"/>
</dbReference>
<comment type="subcellular location">
    <subcellularLocation>
        <location evidence="1">Cell membrane</location>
        <topology evidence="1">Peripheral membrane protein</topology>
    </subcellularLocation>
</comment>
<dbReference type="Pfam" id="PF03459">
    <property type="entry name" value="TOBE"/>
    <property type="match status" value="1"/>
</dbReference>
<dbReference type="GO" id="GO:0005886">
    <property type="term" value="C:plasma membrane"/>
    <property type="evidence" value="ECO:0007669"/>
    <property type="project" value="UniProtKB-SubCell"/>
</dbReference>
<reference evidence="5 6" key="1">
    <citation type="journal article" date="2019" name="Int. J. Syst. Evol. Microbiol.">
        <title>The Global Catalogue of Microorganisms (GCM) 10K type strain sequencing project: providing services to taxonomists for standard genome sequencing and annotation.</title>
        <authorList>
            <consortium name="The Broad Institute Genomics Platform"/>
            <consortium name="The Broad Institute Genome Sequencing Center for Infectious Disease"/>
            <person name="Wu L."/>
            <person name="Ma J."/>
        </authorList>
    </citation>
    <scope>NUCLEOTIDE SEQUENCE [LARGE SCALE GENOMIC DNA]</scope>
    <source>
        <strain evidence="5 6">CGMCC 1.12121</strain>
    </source>
</reference>
<dbReference type="Gene3D" id="2.40.50.100">
    <property type="match status" value="1"/>
</dbReference>
<dbReference type="InterPro" id="IPR008995">
    <property type="entry name" value="Mo/tungstate-bd_C_term_dom"/>
</dbReference>
<feature type="domain" description="Mop" evidence="4">
    <location>
        <begin position="182"/>
        <end position="248"/>
    </location>
</feature>
<dbReference type="InterPro" id="IPR000847">
    <property type="entry name" value="LysR_HTH_N"/>
</dbReference>
<evidence type="ECO:0000256" key="3">
    <source>
        <dbReference type="SAM" id="MobiDB-lite"/>
    </source>
</evidence>
<proteinExistence type="predicted"/>
<dbReference type="SUPFAM" id="SSF50331">
    <property type="entry name" value="MOP-like"/>
    <property type="match status" value="1"/>
</dbReference>
<dbReference type="InterPro" id="IPR036388">
    <property type="entry name" value="WH-like_DNA-bd_sf"/>
</dbReference>
<dbReference type="EMBL" id="JBHUDK010000006">
    <property type="protein sequence ID" value="MFD1598821.1"/>
    <property type="molecule type" value="Genomic_DNA"/>
</dbReference>
<dbReference type="RefSeq" id="WP_256420357.1">
    <property type="nucleotide sequence ID" value="NZ_JANHDI010000002.1"/>
</dbReference>
<evidence type="ECO:0000259" key="4">
    <source>
        <dbReference type="PROSITE" id="PS51866"/>
    </source>
</evidence>
<feature type="compositionally biased region" description="Polar residues" evidence="3">
    <location>
        <begin position="272"/>
        <end position="282"/>
    </location>
</feature>
<dbReference type="PROSITE" id="PS51866">
    <property type="entry name" value="MOP"/>
    <property type="match status" value="1"/>
</dbReference>
<feature type="region of interest" description="Disordered" evidence="3">
    <location>
        <begin position="247"/>
        <end position="282"/>
    </location>
</feature>
<keyword evidence="6" id="KW-1185">Reference proteome</keyword>
<dbReference type="Proteomes" id="UP001597085">
    <property type="component" value="Unassembled WGS sequence"/>
</dbReference>
<comment type="caution">
    <text evidence="5">The sequence shown here is derived from an EMBL/GenBank/DDBJ whole genome shotgun (WGS) entry which is preliminary data.</text>
</comment>
<dbReference type="SUPFAM" id="SSF46785">
    <property type="entry name" value="Winged helix' DNA-binding domain"/>
    <property type="match status" value="1"/>
</dbReference>
<keyword evidence="2" id="KW-0500">Molybdenum</keyword>
<evidence type="ECO:0000256" key="1">
    <source>
        <dbReference type="ARBA" id="ARBA00004202"/>
    </source>
</evidence>
<dbReference type="InterPro" id="IPR051815">
    <property type="entry name" value="Molybdate_resp_trans_reg"/>
</dbReference>
<evidence type="ECO:0000313" key="5">
    <source>
        <dbReference type="EMBL" id="MFD1598821.1"/>
    </source>
</evidence>
<name>A0ABD6CMA6_9EURY</name>
<dbReference type="AlphaFoldDB" id="A0ABD6CMA6"/>
<dbReference type="Pfam" id="PF00126">
    <property type="entry name" value="HTH_1"/>
    <property type="match status" value="1"/>
</dbReference>